<dbReference type="Ensembl" id="ENSSANT00000049714.1">
    <property type="protein sequence ID" value="ENSSANP00000046726.1"/>
    <property type="gene ID" value="ENSSANG00000023576.1"/>
</dbReference>
<evidence type="ECO:0000256" key="2">
    <source>
        <dbReference type="PIRNR" id="PIRNR028043"/>
    </source>
</evidence>
<dbReference type="Gene3D" id="1.25.10.10">
    <property type="entry name" value="Leucine-rich Repeat Variant"/>
    <property type="match status" value="1"/>
</dbReference>
<dbReference type="GO" id="GO:0007165">
    <property type="term" value="P:signal transduction"/>
    <property type="evidence" value="ECO:0007669"/>
    <property type="project" value="InterPro"/>
</dbReference>
<dbReference type="SUPFAM" id="SSF48371">
    <property type="entry name" value="ARM repeat"/>
    <property type="match status" value="1"/>
</dbReference>
<dbReference type="Proteomes" id="UP000472260">
    <property type="component" value="Unassembled WGS sequence"/>
</dbReference>
<dbReference type="GO" id="GO:0005634">
    <property type="term" value="C:nucleus"/>
    <property type="evidence" value="ECO:0007669"/>
    <property type="project" value="TreeGrafter"/>
</dbReference>
<reference evidence="3" key="1">
    <citation type="submission" date="2025-08" db="UniProtKB">
        <authorList>
            <consortium name="Ensembl"/>
        </authorList>
    </citation>
    <scope>IDENTIFICATION</scope>
</reference>
<keyword evidence="4" id="KW-1185">Reference proteome</keyword>
<evidence type="ECO:0000313" key="3">
    <source>
        <dbReference type="Ensembl" id="ENSSANP00000046726.1"/>
    </source>
</evidence>
<dbReference type="FunFam" id="1.25.10.10:FF:000010">
    <property type="entry name" value="Serine/threonine-protein phosphatase 2A 56 kDa regulatory subunit"/>
    <property type="match status" value="1"/>
</dbReference>
<name>A0A671NL70_9TELE</name>
<comment type="similarity">
    <text evidence="1">Belongs to the phosphatase 2A regulatory subunit B56 family.</text>
</comment>
<dbReference type="InterPro" id="IPR011989">
    <property type="entry name" value="ARM-like"/>
</dbReference>
<dbReference type="GO" id="GO:0005829">
    <property type="term" value="C:cytosol"/>
    <property type="evidence" value="ECO:0007669"/>
    <property type="project" value="TreeGrafter"/>
</dbReference>
<evidence type="ECO:0000313" key="4">
    <source>
        <dbReference type="Proteomes" id="UP000472260"/>
    </source>
</evidence>
<dbReference type="GO" id="GO:0000159">
    <property type="term" value="C:protein phosphatase type 2A complex"/>
    <property type="evidence" value="ECO:0007669"/>
    <property type="project" value="UniProtKB-UniRule"/>
</dbReference>
<dbReference type="PANTHER" id="PTHR10257">
    <property type="entry name" value="SERINE/THREONINE PROTEIN PHOSPHATASE 2A PP2A REGULATORY SUBUNIT B"/>
    <property type="match status" value="1"/>
</dbReference>
<proteinExistence type="inferred from homology"/>
<dbReference type="AlphaFoldDB" id="A0A671NL70"/>
<dbReference type="Pfam" id="PF01603">
    <property type="entry name" value="B56"/>
    <property type="match status" value="1"/>
</dbReference>
<sequence length="378" mass="44175">TVWLPTFCKIDSFVFCKRKKITQAWNDMRVMRINYIFSPSCLTDAPVAEIHDLFCKKLQQCCVLFDFLDCVADLKGKEIKRAALNELVESVATSRGVLIEPLYPEAIKMISVNIFRTLPPSENPEFDPEEDEPALEASWPHLQLVYELFLRFLESPDFQPSLAKRYVDQKFVLQLLELFDSEDPREREYLKTILHRVYGKLLGLRAYIRKQINNIFLRFIYETERFNGVAELLEILGSIINGFALPLKSEHKQFLVRVLIPLHTAKSLSIFHAQIIRGLLRYWPKTCTQKEVMFLGEIEEILDVIEPSQFIRVQEPLFKQIAACISSPHFQVAERALYFWNNEYILSLIEENCQVILPLVFGTLYRVSKEHWNQSVSF</sequence>
<dbReference type="InterPro" id="IPR002554">
    <property type="entry name" value="PP2A_B56"/>
</dbReference>
<reference evidence="3" key="2">
    <citation type="submission" date="2025-09" db="UniProtKB">
        <authorList>
            <consortium name="Ensembl"/>
        </authorList>
    </citation>
    <scope>IDENTIFICATION</scope>
</reference>
<dbReference type="InterPro" id="IPR016024">
    <property type="entry name" value="ARM-type_fold"/>
</dbReference>
<protein>
    <recommendedName>
        <fullName evidence="2">Serine/threonine protein phosphatase 2A regulatory subunit</fullName>
    </recommendedName>
</protein>
<accession>A0A671NL70</accession>
<evidence type="ECO:0000256" key="1">
    <source>
        <dbReference type="ARBA" id="ARBA00009745"/>
    </source>
</evidence>
<dbReference type="PIRSF" id="PIRSF028043">
    <property type="entry name" value="PP2A_B56"/>
    <property type="match status" value="1"/>
</dbReference>
<dbReference type="GO" id="GO:0072542">
    <property type="term" value="F:protein phosphatase activator activity"/>
    <property type="evidence" value="ECO:0007669"/>
    <property type="project" value="TreeGrafter"/>
</dbReference>
<dbReference type="PANTHER" id="PTHR10257:SF4">
    <property type="entry name" value="SERINE_THREONINE-PROTEIN PHOSPHATASE 2A 56 KDA REGULATORY SUBUNIT BETA ISOFORM"/>
    <property type="match status" value="1"/>
</dbReference>
<gene>
    <name evidence="3" type="primary">LOC107668366</name>
</gene>
<organism evidence="3 4">
    <name type="scientific">Sinocyclocheilus anshuiensis</name>
    <dbReference type="NCBI Taxonomy" id="1608454"/>
    <lineage>
        <taxon>Eukaryota</taxon>
        <taxon>Metazoa</taxon>
        <taxon>Chordata</taxon>
        <taxon>Craniata</taxon>
        <taxon>Vertebrata</taxon>
        <taxon>Euteleostomi</taxon>
        <taxon>Actinopterygii</taxon>
        <taxon>Neopterygii</taxon>
        <taxon>Teleostei</taxon>
        <taxon>Ostariophysi</taxon>
        <taxon>Cypriniformes</taxon>
        <taxon>Cyprinidae</taxon>
        <taxon>Cyprininae</taxon>
        <taxon>Sinocyclocheilus</taxon>
    </lineage>
</organism>